<dbReference type="InterPro" id="IPR003593">
    <property type="entry name" value="AAA+_ATPase"/>
</dbReference>
<feature type="region of interest" description="Disordered" evidence="9">
    <location>
        <begin position="233"/>
        <end position="255"/>
    </location>
</feature>
<comment type="similarity">
    <text evidence="2">Belongs to the ABC transporter superfamily.</text>
</comment>
<dbReference type="EC" id="3.6.3.-" evidence="11"/>
<keyword evidence="11" id="KW-0378">Hydrolase</keyword>
<dbReference type="GO" id="GO:0042626">
    <property type="term" value="F:ATPase-coupled transmembrane transporter activity"/>
    <property type="evidence" value="ECO:0007669"/>
    <property type="project" value="TreeGrafter"/>
</dbReference>
<dbReference type="SUPFAM" id="SSF52540">
    <property type="entry name" value="P-loop containing nucleoside triphosphate hydrolases"/>
    <property type="match status" value="1"/>
</dbReference>
<accession>A0A484HKI9</accession>
<dbReference type="PROSITE" id="PS50893">
    <property type="entry name" value="ABC_TRANSPORTER_2"/>
    <property type="match status" value="1"/>
</dbReference>
<name>A0A484HKI9_9BACT</name>
<evidence type="ECO:0000259" key="10">
    <source>
        <dbReference type="PROSITE" id="PS50893"/>
    </source>
</evidence>
<evidence type="ECO:0000313" key="11">
    <source>
        <dbReference type="EMBL" id="VEN75269.1"/>
    </source>
</evidence>
<dbReference type="AlphaFoldDB" id="A0A484HKI9"/>
<evidence type="ECO:0000256" key="8">
    <source>
        <dbReference type="ARBA" id="ARBA00023136"/>
    </source>
</evidence>
<dbReference type="InterPro" id="IPR015856">
    <property type="entry name" value="ABC_transpr_CbiO/EcfA_su"/>
</dbReference>
<keyword evidence="7" id="KW-1278">Translocase</keyword>
<keyword evidence="3" id="KW-0813">Transport</keyword>
<keyword evidence="6 11" id="KW-0067">ATP-binding</keyword>
<dbReference type="InterPro" id="IPR017871">
    <property type="entry name" value="ABC_transporter-like_CS"/>
</dbReference>
<evidence type="ECO:0000256" key="2">
    <source>
        <dbReference type="ARBA" id="ARBA00005417"/>
    </source>
</evidence>
<evidence type="ECO:0000256" key="5">
    <source>
        <dbReference type="ARBA" id="ARBA00022741"/>
    </source>
</evidence>
<keyword evidence="4" id="KW-1003">Cell membrane</keyword>
<dbReference type="CDD" id="cd03225">
    <property type="entry name" value="ABC_cobalt_CbiO_domain1"/>
    <property type="match status" value="1"/>
</dbReference>
<evidence type="ECO:0000256" key="7">
    <source>
        <dbReference type="ARBA" id="ARBA00022967"/>
    </source>
</evidence>
<dbReference type="Pfam" id="PF00005">
    <property type="entry name" value="ABC_tran"/>
    <property type="match status" value="1"/>
</dbReference>
<dbReference type="InterPro" id="IPR050095">
    <property type="entry name" value="ECF_ABC_transporter_ATP-bd"/>
</dbReference>
<organism evidence="11">
    <name type="scientific">uncultured Desulfobacteraceae bacterium</name>
    <dbReference type="NCBI Taxonomy" id="218296"/>
    <lineage>
        <taxon>Bacteria</taxon>
        <taxon>Pseudomonadati</taxon>
        <taxon>Thermodesulfobacteriota</taxon>
        <taxon>Desulfobacteria</taxon>
        <taxon>Desulfobacterales</taxon>
        <taxon>Desulfobacteraceae</taxon>
        <taxon>environmental samples</taxon>
    </lineage>
</organism>
<dbReference type="FunFam" id="3.40.50.300:FF:000224">
    <property type="entry name" value="Energy-coupling factor transporter ATP-binding protein EcfA"/>
    <property type="match status" value="1"/>
</dbReference>
<dbReference type="PANTHER" id="PTHR43553">
    <property type="entry name" value="HEAVY METAL TRANSPORTER"/>
    <property type="match status" value="1"/>
</dbReference>
<dbReference type="GO" id="GO:0043190">
    <property type="term" value="C:ATP-binding cassette (ABC) transporter complex"/>
    <property type="evidence" value="ECO:0007669"/>
    <property type="project" value="TreeGrafter"/>
</dbReference>
<keyword evidence="8" id="KW-0472">Membrane</keyword>
<evidence type="ECO:0000256" key="9">
    <source>
        <dbReference type="SAM" id="MobiDB-lite"/>
    </source>
</evidence>
<dbReference type="SMART" id="SM00382">
    <property type="entry name" value="AAA"/>
    <property type="match status" value="1"/>
</dbReference>
<reference evidence="11" key="1">
    <citation type="submission" date="2019-01" db="EMBL/GenBank/DDBJ databases">
        <authorList>
            <consortium name="Genoscope - CEA"/>
            <person name="William W."/>
        </authorList>
    </citation>
    <scope>NUCLEOTIDE SEQUENCE</scope>
    <source>
        <strain evidence="11">CR-1</strain>
    </source>
</reference>
<keyword evidence="5" id="KW-0547">Nucleotide-binding</keyword>
<proteinExistence type="inferred from homology"/>
<dbReference type="GO" id="GO:0016887">
    <property type="term" value="F:ATP hydrolysis activity"/>
    <property type="evidence" value="ECO:0007669"/>
    <property type="project" value="InterPro"/>
</dbReference>
<dbReference type="GO" id="GO:0005524">
    <property type="term" value="F:ATP binding"/>
    <property type="evidence" value="ECO:0007669"/>
    <property type="project" value="UniProtKB-KW"/>
</dbReference>
<comment type="subcellular location">
    <subcellularLocation>
        <location evidence="1">Cell membrane</location>
    </subcellularLocation>
</comment>
<evidence type="ECO:0000256" key="4">
    <source>
        <dbReference type="ARBA" id="ARBA00022475"/>
    </source>
</evidence>
<dbReference type="InterPro" id="IPR003439">
    <property type="entry name" value="ABC_transporter-like_ATP-bd"/>
</dbReference>
<sequence length="255" mass="27724">MSIIEIKNLTHSFPGGVRGLDRVSLTVEKGEFVIIAGRNGSGKTTLLRHLNGLLTPREGEVRVSGIPVSRDPAAARRRVGMVFQDADSQIVGETVYEDTAFGPQNLGLGPEEIDRRVRAALKTTGLSDLAQRPAHLLSGGEKRRLAIAGILAMEPEIIVFDEPFANLDYPGIRAVIRQMLIMKENGRAIILTTHDPHKVLPHADRLVIMENGAITASFKPGEEPVDLEKFGVMPPGPFSRKQVLDPAGNPKSRHA</sequence>
<dbReference type="PANTHER" id="PTHR43553:SF24">
    <property type="entry name" value="ENERGY-COUPLING FACTOR TRANSPORTER ATP-BINDING PROTEIN ECFA1"/>
    <property type="match status" value="1"/>
</dbReference>
<dbReference type="Gene3D" id="3.40.50.300">
    <property type="entry name" value="P-loop containing nucleotide triphosphate hydrolases"/>
    <property type="match status" value="1"/>
</dbReference>
<evidence type="ECO:0000256" key="3">
    <source>
        <dbReference type="ARBA" id="ARBA00022448"/>
    </source>
</evidence>
<evidence type="ECO:0000256" key="6">
    <source>
        <dbReference type="ARBA" id="ARBA00022840"/>
    </source>
</evidence>
<feature type="domain" description="ABC transporter" evidence="10">
    <location>
        <begin position="4"/>
        <end position="236"/>
    </location>
</feature>
<evidence type="ECO:0000256" key="1">
    <source>
        <dbReference type="ARBA" id="ARBA00004236"/>
    </source>
</evidence>
<dbReference type="InterPro" id="IPR027417">
    <property type="entry name" value="P-loop_NTPase"/>
</dbReference>
<gene>
    <name evidence="11" type="primary">ecfA</name>
    <name evidence="11" type="ORF">EPICR_70111</name>
</gene>
<dbReference type="EMBL" id="CAACVI010000050">
    <property type="protein sequence ID" value="VEN75269.1"/>
    <property type="molecule type" value="Genomic_DNA"/>
</dbReference>
<dbReference type="PROSITE" id="PS00211">
    <property type="entry name" value="ABC_TRANSPORTER_1"/>
    <property type="match status" value="1"/>
</dbReference>
<protein>
    <submittedName>
        <fullName evidence="11">Energy-coupling factor transporter ATP-binding protein EcfA</fullName>
        <ecNumber evidence="11">3.6.3.-</ecNumber>
    </submittedName>
</protein>